<protein>
    <submittedName>
        <fullName evidence="2">Uncharacterized protein</fullName>
    </submittedName>
</protein>
<gene>
    <name evidence="2" type="ORF">G2W53_036795</name>
</gene>
<feature type="compositionally biased region" description="Low complexity" evidence="1">
    <location>
        <begin position="1"/>
        <end position="15"/>
    </location>
</feature>
<feature type="compositionally biased region" description="Basic residues" evidence="1">
    <location>
        <begin position="160"/>
        <end position="171"/>
    </location>
</feature>
<accession>A0A834W5F8</accession>
<evidence type="ECO:0000313" key="3">
    <source>
        <dbReference type="Proteomes" id="UP000634136"/>
    </source>
</evidence>
<comment type="caution">
    <text evidence="2">The sequence shown here is derived from an EMBL/GenBank/DDBJ whole genome shotgun (WGS) entry which is preliminary data.</text>
</comment>
<dbReference type="Proteomes" id="UP000634136">
    <property type="component" value="Unassembled WGS sequence"/>
</dbReference>
<feature type="compositionally biased region" description="Polar residues" evidence="1">
    <location>
        <begin position="381"/>
        <end position="395"/>
    </location>
</feature>
<proteinExistence type="predicted"/>
<sequence>MEEGVGADPGASDDGAPGGGEGGDEVLLDGPGPGLELGLGLASLGEGGGETGEVAGGGAAIDGIGTAADGGIAMGAEEGAWPEENARRVVKDKASTSMARASAMVMETEKNRGNREWKEHLVVTIHEIGINLIGLSFKMSNLSVTVPQLAKVEMQRLQKKLKKPTMTKRDKRSPATEAPIVSIAKTASHPKVERKPVRKGPRAAPTDPVPSIMAVTVARARESPLRELCVPKSAETAVVRYKIIEGIAAYMKLAAVIARAWSLSDIQIAVANNIEEPQYNSTGDCWIVNRDGNLYRYTIAIIKNSKATEALKAVAIYQESKRFTPIMSLSAGNNLTNNHRRPPRRLKQPSNHLHHKIKQEDVDSPEITHPKKPNEHPTPNHPHSQEQSEVQSIPQMPSHIHPQGITREKRNVNLPQLGSPVGFVKWGPPLGGVTSSVNFIDLDEDPPNRPGLVVKGDLAVRVGIEHTLDYAGGFSGSVVTRVGYECNQQDNVSVCSEFPLPASDEQEARRASPRCNGTLWHRKERINGG</sequence>
<feature type="region of interest" description="Disordered" evidence="1">
    <location>
        <begin position="1"/>
        <end position="32"/>
    </location>
</feature>
<feature type="region of interest" description="Disordered" evidence="1">
    <location>
        <begin position="329"/>
        <end position="401"/>
    </location>
</feature>
<organism evidence="2 3">
    <name type="scientific">Senna tora</name>
    <dbReference type="NCBI Taxonomy" id="362788"/>
    <lineage>
        <taxon>Eukaryota</taxon>
        <taxon>Viridiplantae</taxon>
        <taxon>Streptophyta</taxon>
        <taxon>Embryophyta</taxon>
        <taxon>Tracheophyta</taxon>
        <taxon>Spermatophyta</taxon>
        <taxon>Magnoliopsida</taxon>
        <taxon>eudicotyledons</taxon>
        <taxon>Gunneridae</taxon>
        <taxon>Pentapetalae</taxon>
        <taxon>rosids</taxon>
        <taxon>fabids</taxon>
        <taxon>Fabales</taxon>
        <taxon>Fabaceae</taxon>
        <taxon>Caesalpinioideae</taxon>
        <taxon>Cassia clade</taxon>
        <taxon>Senna</taxon>
    </lineage>
</organism>
<evidence type="ECO:0000313" key="2">
    <source>
        <dbReference type="EMBL" id="KAF7810052.1"/>
    </source>
</evidence>
<name>A0A834W5F8_9FABA</name>
<reference evidence="2" key="1">
    <citation type="submission" date="2020-09" db="EMBL/GenBank/DDBJ databases">
        <title>Genome-Enabled Discovery of Anthraquinone Biosynthesis in Senna tora.</title>
        <authorList>
            <person name="Kang S.-H."/>
            <person name="Pandey R.P."/>
            <person name="Lee C.-M."/>
            <person name="Sim J.-S."/>
            <person name="Jeong J.-T."/>
            <person name="Choi B.-S."/>
            <person name="Jung M."/>
            <person name="Ginzburg D."/>
            <person name="Zhao K."/>
            <person name="Won S.Y."/>
            <person name="Oh T.-J."/>
            <person name="Yu Y."/>
            <person name="Kim N.-H."/>
            <person name="Lee O.R."/>
            <person name="Lee T.-H."/>
            <person name="Bashyal P."/>
            <person name="Kim T.-S."/>
            <person name="Lee W.-H."/>
            <person name="Kawkins C."/>
            <person name="Kim C.-K."/>
            <person name="Kim J.S."/>
            <person name="Ahn B.O."/>
            <person name="Rhee S.Y."/>
            <person name="Sohng J.K."/>
        </authorList>
    </citation>
    <scope>NUCLEOTIDE SEQUENCE</scope>
    <source>
        <tissue evidence="2">Leaf</tissue>
    </source>
</reference>
<dbReference type="AlphaFoldDB" id="A0A834W5F8"/>
<feature type="region of interest" description="Disordered" evidence="1">
    <location>
        <begin position="160"/>
        <end position="206"/>
    </location>
</feature>
<evidence type="ECO:0000256" key="1">
    <source>
        <dbReference type="SAM" id="MobiDB-lite"/>
    </source>
</evidence>
<feature type="compositionally biased region" description="Basic residues" evidence="1">
    <location>
        <begin position="338"/>
        <end position="357"/>
    </location>
</feature>
<dbReference type="EMBL" id="JAAIUW010000011">
    <property type="protein sequence ID" value="KAF7810052.1"/>
    <property type="molecule type" value="Genomic_DNA"/>
</dbReference>
<keyword evidence="3" id="KW-1185">Reference proteome</keyword>
<feature type="compositionally biased region" description="Basic and acidic residues" evidence="1">
    <location>
        <begin position="358"/>
        <end position="375"/>
    </location>
</feature>